<sequence length="182" mass="20505">MEKNVINTPIDPKQIKGWGIDADPKNDPTYPMRARMNIAQDPDYKHRPDSLQPVDVEVLRSVERPNVSAVFGTPEPPSGLSGWIRRAAFHYSENEYAHWLPLILADRVNVVEGVLSDLVHGKVPNIYAEKGYPVEWKHNRTSLILKLSTVAAVAVGGLILLSSGDKKGKKRKQIRPRDYQDY</sequence>
<dbReference type="EMBL" id="BAABHA010000010">
    <property type="protein sequence ID" value="GAA4387194.1"/>
    <property type="molecule type" value="Genomic_DNA"/>
</dbReference>
<reference evidence="3" key="1">
    <citation type="journal article" date="2019" name="Int. J. Syst. Evol. Microbiol.">
        <title>The Global Catalogue of Microorganisms (GCM) 10K type strain sequencing project: providing services to taxonomists for standard genome sequencing and annotation.</title>
        <authorList>
            <consortium name="The Broad Institute Genomics Platform"/>
            <consortium name="The Broad Institute Genome Sequencing Center for Infectious Disease"/>
            <person name="Wu L."/>
            <person name="Ma J."/>
        </authorList>
    </citation>
    <scope>NUCLEOTIDE SEQUENCE [LARGE SCALE GENOMIC DNA]</scope>
    <source>
        <strain evidence="3">JCM 17924</strain>
    </source>
</reference>
<dbReference type="RefSeq" id="WP_345226016.1">
    <property type="nucleotide sequence ID" value="NZ_BAABHA010000010.1"/>
</dbReference>
<evidence type="ECO:0000313" key="2">
    <source>
        <dbReference type="EMBL" id="GAA4387194.1"/>
    </source>
</evidence>
<protein>
    <submittedName>
        <fullName evidence="2">Uncharacterized protein</fullName>
    </submittedName>
</protein>
<comment type="caution">
    <text evidence="2">The sequence shown here is derived from an EMBL/GenBank/DDBJ whole genome shotgun (WGS) entry which is preliminary data.</text>
</comment>
<accession>A0ABP8J9W9</accession>
<feature type="transmembrane region" description="Helical" evidence="1">
    <location>
        <begin position="143"/>
        <end position="162"/>
    </location>
</feature>
<organism evidence="2 3">
    <name type="scientific">Hymenobacter koreensis</name>
    <dbReference type="NCBI Taxonomy" id="1084523"/>
    <lineage>
        <taxon>Bacteria</taxon>
        <taxon>Pseudomonadati</taxon>
        <taxon>Bacteroidota</taxon>
        <taxon>Cytophagia</taxon>
        <taxon>Cytophagales</taxon>
        <taxon>Hymenobacteraceae</taxon>
        <taxon>Hymenobacter</taxon>
    </lineage>
</organism>
<proteinExistence type="predicted"/>
<evidence type="ECO:0000256" key="1">
    <source>
        <dbReference type="SAM" id="Phobius"/>
    </source>
</evidence>
<dbReference type="Proteomes" id="UP001500454">
    <property type="component" value="Unassembled WGS sequence"/>
</dbReference>
<evidence type="ECO:0000313" key="3">
    <source>
        <dbReference type="Proteomes" id="UP001500454"/>
    </source>
</evidence>
<keyword evidence="1" id="KW-1133">Transmembrane helix</keyword>
<keyword evidence="1" id="KW-0812">Transmembrane</keyword>
<name>A0ABP8J9W9_9BACT</name>
<gene>
    <name evidence="2" type="ORF">GCM10023186_32610</name>
</gene>
<keyword evidence="1" id="KW-0472">Membrane</keyword>
<keyword evidence="3" id="KW-1185">Reference proteome</keyword>